<keyword evidence="4" id="KW-1185">Reference proteome</keyword>
<accession>A0A078B9J4</accession>
<feature type="coiled-coil region" evidence="1">
    <location>
        <begin position="49"/>
        <end position="83"/>
    </location>
</feature>
<dbReference type="EMBL" id="CCKQ01019191">
    <property type="protein sequence ID" value="CDW91205.1"/>
    <property type="molecule type" value="Genomic_DNA"/>
</dbReference>
<evidence type="ECO:0000256" key="1">
    <source>
        <dbReference type="SAM" id="Coils"/>
    </source>
</evidence>
<sequence length="1277" mass="148989">MPYLKSNCNDLDQNINSHGLAKLSKPRVVEQPHIPVVDQVNPENLNKYLNELKSEYEQKCQLLEQFKSELAQNQQQAQYLEQAEQSTMQKQSRIMNTTSTSMQRHQKSFTTTYNVHSINSMKAYTPFMSFRVSITSNDIDELSEKMNSLINGIEKIYQSQDEVDLQIDILKYMKLELQKQKQYDHVQLMHLLPDVRDMGLTLETFQHAKFINQTRVNTALSGINKCKNEITEFNMNKADRLIQKRQELLDQEQERQSLAQAMQNKDQQLEIAKRRLSYLKRENESIKIEDIITAFFNKRNDEENLLNKLDILKFLMEFMKERKESNDFAFEQELRLVPQFRKLTISVKQSLNFNDQLQLLASGKVQFVNQPSQQLIRKNSTSSKSSQATLNNSASSDHPQQQNQQQQKDPALKKKERRAMEQTKNIKFRWMKFKDSFYLDEKMIIHQYEEVMIKNQFLNVSFDDMTSEKNKRKLLLEDLQVERDKLENQLLTSKKLMLHDLKQKISLRKQFRKKIFLFLTDLMIKISTKLDKVRTSAPQVEFKKLSQIVKKFIEKVTEKDIQRRDSDDNLIVSNLKKRNSKNSTPLSMFLQPKRGSQERNSVMETAEKMLSLDEKNHQYQERQASMSVYRLNKSRKGSKRPKKKYTNIADQNENILFGKVQEALRDYLNIIVNMDYIKVIVVGLKDLIEGELNQHQELQETLNFNAVVQNMDFNNRGLTPKQFYREYSKCQKLFQIQPRNKAIQDWNFQVLQQDHRPLLLFESRFKQKYVEIDDNVQEESFSKNQYKKVKEDIIKNKQEKELAIQRQEEQKKKMALITPASLRLMSVPTSKFSPIQNKGDTFKEINLKLQDFQKNEMKFLNKFVKECDDVSLKINRFTAAVMPSNEKFNTINNNNNNKKDVTHTEGGHDYTTTGSNQTKRSGKFSTVTFMGNDGVISKSRSHIGTNLMGSKRESHSNASIGSRGSQTFQASIQFKYDMDSIDMLSQDNKKPDSIAVQQLDDLHPKTSLFNKGNLKIAKTNSTQDLYSSQKKNNMNIDDQGKSEIYSRDNNQLTGSIFIQNKQKKLERNQSSDIFDKTKSPNLTKNTQDEITLNQTDQASNNNNQRFFSQRLGLSSQNKMRDQTQSLISPQGTNNIVLLQDMLRSGTSHQNVRTDRHAQKPLYYTSSVSHLDNLFNPVLSNKSQKNQKSININSSPESVLIQQNDVILAESSMPIDQSISKRLMNMNASQIRQSYSQQQLGSIISQQTQFAYMQNQLSQPKRRKGSLLKQIYREQDLN</sequence>
<name>A0A078B9J4_STYLE</name>
<dbReference type="InParanoid" id="A0A078B9J4"/>
<evidence type="ECO:0000313" key="4">
    <source>
        <dbReference type="Proteomes" id="UP000039865"/>
    </source>
</evidence>
<proteinExistence type="predicted"/>
<dbReference type="Proteomes" id="UP000039865">
    <property type="component" value="Unassembled WGS sequence"/>
</dbReference>
<keyword evidence="1" id="KW-0175">Coiled coil</keyword>
<protein>
    <submittedName>
        <fullName evidence="3">Uncharacterized protein</fullName>
    </submittedName>
</protein>
<feature type="coiled-coil region" evidence="1">
    <location>
        <begin position="469"/>
        <end position="496"/>
    </location>
</feature>
<gene>
    <name evidence="3" type="primary">Contig8204.g8758</name>
    <name evidence="3" type="ORF">STYLEM_20358</name>
</gene>
<feature type="compositionally biased region" description="Polar residues" evidence="2">
    <location>
        <begin position="376"/>
        <end position="399"/>
    </location>
</feature>
<evidence type="ECO:0000256" key="2">
    <source>
        <dbReference type="SAM" id="MobiDB-lite"/>
    </source>
</evidence>
<feature type="coiled-coil region" evidence="1">
    <location>
        <begin position="235"/>
        <end position="289"/>
    </location>
</feature>
<evidence type="ECO:0000313" key="3">
    <source>
        <dbReference type="EMBL" id="CDW91205.1"/>
    </source>
</evidence>
<feature type="region of interest" description="Disordered" evidence="2">
    <location>
        <begin position="376"/>
        <end position="418"/>
    </location>
</feature>
<dbReference type="AlphaFoldDB" id="A0A078B9J4"/>
<reference evidence="3 4" key="1">
    <citation type="submission" date="2014-06" db="EMBL/GenBank/DDBJ databases">
        <authorList>
            <person name="Swart Estienne"/>
        </authorList>
    </citation>
    <scope>NUCLEOTIDE SEQUENCE [LARGE SCALE GENOMIC DNA]</scope>
    <source>
        <strain evidence="3 4">130c</strain>
    </source>
</reference>
<organism evidence="3 4">
    <name type="scientific">Stylonychia lemnae</name>
    <name type="common">Ciliate</name>
    <dbReference type="NCBI Taxonomy" id="5949"/>
    <lineage>
        <taxon>Eukaryota</taxon>
        <taxon>Sar</taxon>
        <taxon>Alveolata</taxon>
        <taxon>Ciliophora</taxon>
        <taxon>Intramacronucleata</taxon>
        <taxon>Spirotrichea</taxon>
        <taxon>Stichotrichia</taxon>
        <taxon>Sporadotrichida</taxon>
        <taxon>Oxytrichidae</taxon>
        <taxon>Stylonychinae</taxon>
        <taxon>Stylonychia</taxon>
    </lineage>
</organism>